<comment type="caution">
    <text evidence="3">The sequence shown here is derived from an EMBL/GenBank/DDBJ whole genome shotgun (WGS) entry which is preliminary data.</text>
</comment>
<protein>
    <submittedName>
        <fullName evidence="3">DUF4124 domain-containing protein</fullName>
    </submittedName>
</protein>
<evidence type="ECO:0000313" key="3">
    <source>
        <dbReference type="EMBL" id="RKG39532.1"/>
    </source>
</evidence>
<dbReference type="Proteomes" id="UP000280405">
    <property type="component" value="Unassembled WGS sequence"/>
</dbReference>
<accession>A0A3A8EXG3</accession>
<gene>
    <name evidence="3" type="ORF">D7V20_04905</name>
</gene>
<sequence length="128" mass="13726">MKQKNGLTHTVLAILVTAALSMTMTSTYAKQYYKWVDSKGSTHYTTTPPPKSARSKSKVDTYGWNGNSTAVKTAPAPAQPVATQPTAPQPVANEQNSAPVVDQQKEANAALQNAQQTPINAEDARKLN</sequence>
<evidence type="ECO:0000256" key="2">
    <source>
        <dbReference type="SAM" id="SignalP"/>
    </source>
</evidence>
<feature type="chain" id="PRO_5017387379" evidence="2">
    <location>
        <begin position="30"/>
        <end position="128"/>
    </location>
</feature>
<proteinExistence type="predicted"/>
<dbReference type="OrthoDB" id="7068596at2"/>
<dbReference type="EMBL" id="RAXT01000005">
    <property type="protein sequence ID" value="RKG39532.1"/>
    <property type="molecule type" value="Genomic_DNA"/>
</dbReference>
<dbReference type="RefSeq" id="WP_120383208.1">
    <property type="nucleotide sequence ID" value="NZ_RAXT01000005.1"/>
</dbReference>
<evidence type="ECO:0000256" key="1">
    <source>
        <dbReference type="SAM" id="MobiDB-lite"/>
    </source>
</evidence>
<feature type="compositionally biased region" description="Low complexity" evidence="1">
    <location>
        <begin position="69"/>
        <end position="92"/>
    </location>
</feature>
<feature type="region of interest" description="Disordered" evidence="1">
    <location>
        <begin position="39"/>
        <end position="128"/>
    </location>
</feature>
<feature type="compositionally biased region" description="Polar residues" evidence="1">
    <location>
        <begin position="110"/>
        <end position="119"/>
    </location>
</feature>
<evidence type="ECO:0000313" key="4">
    <source>
        <dbReference type="Proteomes" id="UP000280405"/>
    </source>
</evidence>
<keyword evidence="4" id="KW-1185">Reference proteome</keyword>
<feature type="signal peptide" evidence="2">
    <location>
        <begin position="1"/>
        <end position="29"/>
    </location>
</feature>
<keyword evidence="2" id="KW-0732">Signal</keyword>
<name>A0A3A8EXG3_9GAMM</name>
<dbReference type="AlphaFoldDB" id="A0A3A8EXG3"/>
<reference evidence="3 4" key="1">
    <citation type="submission" date="2018-09" db="EMBL/GenBank/DDBJ databases">
        <title>The draft genome of Acinetobacter spp. strains.</title>
        <authorList>
            <person name="Qin J."/>
            <person name="Feng Y."/>
            <person name="Zong Z."/>
        </authorList>
    </citation>
    <scope>NUCLEOTIDE SEQUENCE [LARGE SCALE GENOMIC DNA]</scope>
    <source>
        <strain evidence="3 4">WCHAc060115</strain>
    </source>
</reference>
<organism evidence="3 4">
    <name type="scientific">Acinetobacter rongchengensis</name>
    <dbReference type="NCBI Taxonomy" id="2419601"/>
    <lineage>
        <taxon>Bacteria</taxon>
        <taxon>Pseudomonadati</taxon>
        <taxon>Pseudomonadota</taxon>
        <taxon>Gammaproteobacteria</taxon>
        <taxon>Moraxellales</taxon>
        <taxon>Moraxellaceae</taxon>
        <taxon>Acinetobacter</taxon>
    </lineage>
</organism>